<keyword evidence="14" id="KW-1185">Reference proteome</keyword>
<feature type="repeat" description="WD" evidence="11">
    <location>
        <begin position="191"/>
        <end position="233"/>
    </location>
</feature>
<dbReference type="OrthoDB" id="273771at2759"/>
<dbReference type="EMBL" id="VJMH01005093">
    <property type="protein sequence ID" value="KAF0701312.1"/>
    <property type="molecule type" value="Genomic_DNA"/>
</dbReference>
<evidence type="ECO:0000256" key="10">
    <source>
        <dbReference type="ARBA" id="ARBA00032565"/>
    </source>
</evidence>
<evidence type="ECO:0000256" key="9">
    <source>
        <dbReference type="ARBA" id="ARBA00024017"/>
    </source>
</evidence>
<dbReference type="PROSITE" id="PS00678">
    <property type="entry name" value="WD_REPEATS_1"/>
    <property type="match status" value="2"/>
</dbReference>
<dbReference type="InterPro" id="IPR044536">
    <property type="entry name" value="PEX7"/>
</dbReference>
<dbReference type="Pfam" id="PF00400">
    <property type="entry name" value="WD40"/>
    <property type="match status" value="5"/>
</dbReference>
<protein>
    <recommendedName>
        <fullName evidence="10">Peroxin-7</fullName>
    </recommendedName>
</protein>
<dbReference type="AlphaFoldDB" id="A0A485KJN0"/>
<reference evidence="13 14" key="1">
    <citation type="submission" date="2019-03" db="EMBL/GenBank/DDBJ databases">
        <authorList>
            <person name="Gaulin E."/>
            <person name="Dumas B."/>
        </authorList>
    </citation>
    <scope>NUCLEOTIDE SEQUENCE [LARGE SCALE GENOMIC DNA]</scope>
    <source>
        <strain evidence="13">CBS 568.67</strain>
    </source>
</reference>
<comment type="similarity">
    <text evidence="9">Belongs to the WD repeat peroxin-7 family.</text>
</comment>
<dbReference type="CDD" id="cd00200">
    <property type="entry name" value="WD40"/>
    <property type="match status" value="1"/>
</dbReference>
<keyword evidence="6" id="KW-0677">Repeat</keyword>
<feature type="repeat" description="WD" evidence="11">
    <location>
        <begin position="147"/>
        <end position="181"/>
    </location>
</feature>
<organism evidence="13 14">
    <name type="scientific">Aphanomyces stellatus</name>
    <dbReference type="NCBI Taxonomy" id="120398"/>
    <lineage>
        <taxon>Eukaryota</taxon>
        <taxon>Sar</taxon>
        <taxon>Stramenopiles</taxon>
        <taxon>Oomycota</taxon>
        <taxon>Saprolegniomycetes</taxon>
        <taxon>Saprolegniales</taxon>
        <taxon>Verrucalvaceae</taxon>
        <taxon>Aphanomyces</taxon>
    </lineage>
</organism>
<dbReference type="PROSITE" id="PS50082">
    <property type="entry name" value="WD_REPEATS_2"/>
    <property type="match status" value="4"/>
</dbReference>
<evidence type="ECO:0000256" key="6">
    <source>
        <dbReference type="ARBA" id="ARBA00022737"/>
    </source>
</evidence>
<evidence type="ECO:0000313" key="14">
    <source>
        <dbReference type="Proteomes" id="UP000332933"/>
    </source>
</evidence>
<dbReference type="PRINTS" id="PR00320">
    <property type="entry name" value="GPROTEINBRPT"/>
</dbReference>
<comment type="subcellular location">
    <subcellularLocation>
        <location evidence="2">Cytoplasm</location>
        <location evidence="2">Cytosol</location>
    </subcellularLocation>
    <subcellularLocation>
        <location evidence="1">Peroxisome matrix</location>
    </subcellularLocation>
</comment>
<keyword evidence="4" id="KW-0963">Cytoplasm</keyword>
<keyword evidence="3" id="KW-0813">Transport</keyword>
<evidence type="ECO:0000256" key="7">
    <source>
        <dbReference type="ARBA" id="ARBA00022927"/>
    </source>
</evidence>
<dbReference type="GO" id="GO:0016558">
    <property type="term" value="P:protein import into peroxisome matrix"/>
    <property type="evidence" value="ECO:0007669"/>
    <property type="project" value="InterPro"/>
</dbReference>
<dbReference type="InterPro" id="IPR015943">
    <property type="entry name" value="WD40/YVTN_repeat-like_dom_sf"/>
</dbReference>
<evidence type="ECO:0000313" key="13">
    <source>
        <dbReference type="EMBL" id="VFT85050.1"/>
    </source>
</evidence>
<evidence type="ECO:0000313" key="12">
    <source>
        <dbReference type="EMBL" id="KAF0701312.1"/>
    </source>
</evidence>
<evidence type="ECO:0000256" key="4">
    <source>
        <dbReference type="ARBA" id="ARBA00022490"/>
    </source>
</evidence>
<dbReference type="InterPro" id="IPR036322">
    <property type="entry name" value="WD40_repeat_dom_sf"/>
</dbReference>
<dbReference type="GO" id="GO:0005829">
    <property type="term" value="C:cytosol"/>
    <property type="evidence" value="ECO:0007669"/>
    <property type="project" value="UniProtKB-SubCell"/>
</dbReference>
<dbReference type="GO" id="GO:0005782">
    <property type="term" value="C:peroxisomal matrix"/>
    <property type="evidence" value="ECO:0007669"/>
    <property type="project" value="UniProtKB-SubCell"/>
</dbReference>
<dbReference type="SUPFAM" id="SSF50978">
    <property type="entry name" value="WD40 repeat-like"/>
    <property type="match status" value="1"/>
</dbReference>
<dbReference type="EMBL" id="CAADRA010005114">
    <property type="protein sequence ID" value="VFT85050.1"/>
    <property type="molecule type" value="Genomic_DNA"/>
</dbReference>
<keyword evidence="8" id="KW-0576">Peroxisome</keyword>
<reference evidence="12" key="2">
    <citation type="submission" date="2019-06" db="EMBL/GenBank/DDBJ databases">
        <title>Genomics analysis of Aphanomyces spp. identifies a new class of oomycete effector associated with host adaptation.</title>
        <authorList>
            <person name="Gaulin E."/>
        </authorList>
    </citation>
    <scope>NUCLEOTIDE SEQUENCE</scope>
    <source>
        <strain evidence="12">CBS 578.67</strain>
    </source>
</reference>
<proteinExistence type="inferred from homology"/>
<dbReference type="PANTHER" id="PTHR46027">
    <property type="entry name" value="PEROXISOMAL TARGETING SIGNAL 2 RECEPTOR"/>
    <property type="match status" value="1"/>
</dbReference>
<evidence type="ECO:0000256" key="11">
    <source>
        <dbReference type="PROSITE-ProRule" id="PRU00221"/>
    </source>
</evidence>
<evidence type="ECO:0000256" key="5">
    <source>
        <dbReference type="ARBA" id="ARBA00022574"/>
    </source>
</evidence>
<dbReference type="PANTHER" id="PTHR46027:SF1">
    <property type="entry name" value="PEROXISOMAL TARGETING SIGNAL 2 RECEPTOR"/>
    <property type="match status" value="1"/>
</dbReference>
<dbReference type="GO" id="GO:0005053">
    <property type="term" value="F:peroxisome matrix targeting signal-2 binding"/>
    <property type="evidence" value="ECO:0007669"/>
    <property type="project" value="InterPro"/>
</dbReference>
<evidence type="ECO:0000256" key="8">
    <source>
        <dbReference type="ARBA" id="ARBA00023140"/>
    </source>
</evidence>
<dbReference type="Gene3D" id="2.130.10.10">
    <property type="entry name" value="YVTN repeat-like/Quinoprotein amine dehydrogenase"/>
    <property type="match status" value="1"/>
</dbReference>
<feature type="repeat" description="WD" evidence="11">
    <location>
        <begin position="104"/>
        <end position="146"/>
    </location>
</feature>
<dbReference type="InterPro" id="IPR020472">
    <property type="entry name" value="WD40_PAC1"/>
</dbReference>
<evidence type="ECO:0000256" key="1">
    <source>
        <dbReference type="ARBA" id="ARBA00004253"/>
    </source>
</evidence>
<name>A0A485KJN0_9STRA</name>
<gene>
    <name evidence="13" type="primary">Aste57867_8162</name>
    <name evidence="12" type="ORF">As57867_008132</name>
    <name evidence="13" type="ORF">ASTE57867_8162</name>
</gene>
<dbReference type="PROSITE" id="PS50294">
    <property type="entry name" value="WD_REPEATS_REGION"/>
    <property type="match status" value="2"/>
</dbReference>
<accession>A0A485KJN0</accession>
<sequence length="337" mass="37724">MYLQPRRGVVDVNAFAVEFSPFHEHWVAVGAAQYFGLVGNGKQYVMELLPSGELTPMRCFDTQHGIFDVAWSETHPNQLVAGCSNGDLKLFDVTTRDNFPIQAFSEHTMDVSGVNWNLVDRQTFCSSSLDHTIKVWHPQRRESLTTLRGHTGPVNNAVWSTRETNLLASCSRDGALKLWDLLAPTQAVGHIAAHAQEVLALDWNKYNPNQLVSGSVDATIKVWDIRNPSMEVRLLRGHQLPVRRIKCSPHDEHLIGSTSYDMSVRLWNTQAVHPHVVRYVIPASTTIQCANHHSEFVMGLDFSLFVPGIVASCSWDRRVVLWNHMGGPPPPVVPPTI</sequence>
<dbReference type="InterPro" id="IPR019775">
    <property type="entry name" value="WD40_repeat_CS"/>
</dbReference>
<evidence type="ECO:0000256" key="3">
    <source>
        <dbReference type="ARBA" id="ARBA00022448"/>
    </source>
</evidence>
<keyword evidence="5 11" id="KW-0853">WD repeat</keyword>
<dbReference type="InterPro" id="IPR001680">
    <property type="entry name" value="WD40_rpt"/>
</dbReference>
<keyword evidence="7" id="KW-0653">Protein transport</keyword>
<evidence type="ECO:0000256" key="2">
    <source>
        <dbReference type="ARBA" id="ARBA00004514"/>
    </source>
</evidence>
<dbReference type="SMART" id="SM00320">
    <property type="entry name" value="WD40"/>
    <property type="match status" value="6"/>
</dbReference>
<feature type="repeat" description="WD" evidence="11">
    <location>
        <begin position="235"/>
        <end position="268"/>
    </location>
</feature>
<dbReference type="Proteomes" id="UP000332933">
    <property type="component" value="Unassembled WGS sequence"/>
</dbReference>